<keyword evidence="8 13" id="KW-0812">Transmembrane</keyword>
<dbReference type="RefSeq" id="WP_249297947.1">
    <property type="nucleotide sequence ID" value="NZ_JACRSX010000010.1"/>
</dbReference>
<gene>
    <name evidence="14" type="ORF">H8704_08320</name>
</gene>
<keyword evidence="7" id="KW-1003">Cell membrane</keyword>
<dbReference type="PANTHER" id="PTHR43298:SF2">
    <property type="entry name" value="FMN_FAD EXPORTER YEEO-RELATED"/>
    <property type="match status" value="1"/>
</dbReference>
<dbReference type="PIRSF" id="PIRSF006603">
    <property type="entry name" value="DinF"/>
    <property type="match status" value="1"/>
</dbReference>
<reference evidence="14 15" key="1">
    <citation type="submission" date="2020-08" db="EMBL/GenBank/DDBJ databases">
        <title>Genome public.</title>
        <authorList>
            <person name="Liu C."/>
            <person name="Sun Q."/>
        </authorList>
    </citation>
    <scope>NUCLEOTIDE SEQUENCE [LARGE SCALE GENOMIC DNA]</scope>
    <source>
        <strain evidence="14 15">NSJ-37</strain>
    </source>
</reference>
<keyword evidence="6" id="KW-0050">Antiport</keyword>
<feature type="transmembrane region" description="Helical" evidence="13">
    <location>
        <begin position="442"/>
        <end position="463"/>
    </location>
</feature>
<evidence type="ECO:0000256" key="11">
    <source>
        <dbReference type="ARBA" id="ARBA00023136"/>
    </source>
</evidence>
<feature type="transmembrane region" description="Helical" evidence="13">
    <location>
        <begin position="25"/>
        <end position="45"/>
    </location>
</feature>
<evidence type="ECO:0000256" key="7">
    <source>
        <dbReference type="ARBA" id="ARBA00022475"/>
    </source>
</evidence>
<protein>
    <recommendedName>
        <fullName evidence="4">Probable multidrug resistance protein NorM</fullName>
    </recommendedName>
    <alternativeName>
        <fullName evidence="12">Multidrug-efflux transporter</fullName>
    </alternativeName>
</protein>
<dbReference type="InterPro" id="IPR002528">
    <property type="entry name" value="MATE_fam"/>
</dbReference>
<evidence type="ECO:0000256" key="3">
    <source>
        <dbReference type="ARBA" id="ARBA00010199"/>
    </source>
</evidence>
<evidence type="ECO:0000256" key="12">
    <source>
        <dbReference type="ARBA" id="ARBA00031636"/>
    </source>
</evidence>
<feature type="transmembrane region" description="Helical" evidence="13">
    <location>
        <begin position="147"/>
        <end position="168"/>
    </location>
</feature>
<feature type="transmembrane region" description="Helical" evidence="13">
    <location>
        <begin position="180"/>
        <end position="198"/>
    </location>
</feature>
<dbReference type="NCBIfam" id="TIGR00797">
    <property type="entry name" value="matE"/>
    <property type="match status" value="1"/>
</dbReference>
<dbReference type="CDD" id="cd13137">
    <property type="entry name" value="MATE_NorM_like"/>
    <property type="match status" value="1"/>
</dbReference>
<dbReference type="EMBL" id="JACRSX010000010">
    <property type="protein sequence ID" value="MBC8562630.1"/>
    <property type="molecule type" value="Genomic_DNA"/>
</dbReference>
<evidence type="ECO:0000256" key="13">
    <source>
        <dbReference type="SAM" id="Phobius"/>
    </source>
</evidence>
<keyword evidence="15" id="KW-1185">Reference proteome</keyword>
<evidence type="ECO:0000256" key="9">
    <source>
        <dbReference type="ARBA" id="ARBA00022989"/>
    </source>
</evidence>
<name>A0ABR7N1X8_9FIRM</name>
<evidence type="ECO:0000313" key="14">
    <source>
        <dbReference type="EMBL" id="MBC8562630.1"/>
    </source>
</evidence>
<evidence type="ECO:0000256" key="4">
    <source>
        <dbReference type="ARBA" id="ARBA00020268"/>
    </source>
</evidence>
<comment type="caution">
    <text evidence="14">The sequence shown here is derived from an EMBL/GenBank/DDBJ whole genome shotgun (WGS) entry which is preliminary data.</text>
</comment>
<evidence type="ECO:0000256" key="10">
    <source>
        <dbReference type="ARBA" id="ARBA00023065"/>
    </source>
</evidence>
<evidence type="ECO:0000256" key="5">
    <source>
        <dbReference type="ARBA" id="ARBA00022448"/>
    </source>
</evidence>
<keyword evidence="11 13" id="KW-0472">Membrane</keyword>
<dbReference type="Proteomes" id="UP000606193">
    <property type="component" value="Unassembled WGS sequence"/>
</dbReference>
<feature type="transmembrane region" description="Helical" evidence="13">
    <location>
        <begin position="109"/>
        <end position="127"/>
    </location>
</feature>
<evidence type="ECO:0000256" key="2">
    <source>
        <dbReference type="ARBA" id="ARBA00004651"/>
    </source>
</evidence>
<keyword evidence="9 13" id="KW-1133">Transmembrane helix</keyword>
<accession>A0ABR7N1X8</accession>
<sequence>MRKDKSAKLLEWLREGQELSMRQQLLLIVHLSIPAIFAQISSIIMEYIDASMVGCLGANASASIGLVASSTWLLGGLTSAYNTGFSVQIAHRIGAGDGKGARRIMKQGLITALLYSLILLSVGAGISRELPRWLGGDSSICREAFHYFLVYSLALPIMQMNLAAGAMLQSSGNMRLPSILHVLMCFLDILFNLVLIFPSRNVLWMGHQMCIPGMGLGVLGAALGTALAQLVIMICMMYFLLFRSPALHLRKEEKLQFYRKDIRKAIGISVPVAVEQFIMSGAQIMSTRIVAPLGMIAIAANSFSITAESLCYMPGYGIGSAATTLIGQSVGAGRHDLTKRLGWIATCFGMLVMAVSGACMYLLAPWMISILSPDEAIRQLGASVLRIEAFAEPMYAASIVASGVFRGAGDTLIPSCLNFCSMWLVRLPLAAFLAPKFGLRGVWIAMCIELCIRGVLFLLRLAFSKNWDQTDKRHRGKLLT</sequence>
<evidence type="ECO:0000313" key="15">
    <source>
        <dbReference type="Proteomes" id="UP000606193"/>
    </source>
</evidence>
<feature type="transmembrane region" description="Helical" evidence="13">
    <location>
        <begin position="51"/>
        <end position="74"/>
    </location>
</feature>
<dbReference type="InterPro" id="IPR050222">
    <property type="entry name" value="MATE_MdtK"/>
</dbReference>
<evidence type="ECO:0000256" key="6">
    <source>
        <dbReference type="ARBA" id="ARBA00022449"/>
    </source>
</evidence>
<dbReference type="InterPro" id="IPR048279">
    <property type="entry name" value="MdtK-like"/>
</dbReference>
<evidence type="ECO:0000256" key="1">
    <source>
        <dbReference type="ARBA" id="ARBA00003408"/>
    </source>
</evidence>
<dbReference type="PANTHER" id="PTHR43298">
    <property type="entry name" value="MULTIDRUG RESISTANCE PROTEIN NORM-RELATED"/>
    <property type="match status" value="1"/>
</dbReference>
<feature type="transmembrane region" description="Helical" evidence="13">
    <location>
        <begin position="218"/>
        <end position="241"/>
    </location>
</feature>
<feature type="transmembrane region" description="Helical" evidence="13">
    <location>
        <begin position="341"/>
        <end position="364"/>
    </location>
</feature>
<evidence type="ECO:0000256" key="8">
    <source>
        <dbReference type="ARBA" id="ARBA00022692"/>
    </source>
</evidence>
<keyword evidence="5" id="KW-0813">Transport</keyword>
<comment type="subcellular location">
    <subcellularLocation>
        <location evidence="2">Cell membrane</location>
        <topology evidence="2">Multi-pass membrane protein</topology>
    </subcellularLocation>
</comment>
<dbReference type="Pfam" id="PF01554">
    <property type="entry name" value="MatE"/>
    <property type="match status" value="2"/>
</dbReference>
<comment type="similarity">
    <text evidence="3">Belongs to the multi antimicrobial extrusion (MATE) (TC 2.A.66.1) family.</text>
</comment>
<comment type="function">
    <text evidence="1">Multidrug efflux pump.</text>
</comment>
<organism evidence="14 15">
    <name type="scientific">Jutongia huaianensis</name>
    <dbReference type="NCBI Taxonomy" id="2763668"/>
    <lineage>
        <taxon>Bacteria</taxon>
        <taxon>Bacillati</taxon>
        <taxon>Bacillota</taxon>
        <taxon>Clostridia</taxon>
        <taxon>Lachnospirales</taxon>
        <taxon>Lachnospiraceae</taxon>
        <taxon>Jutongia</taxon>
    </lineage>
</organism>
<keyword evidence="10" id="KW-0406">Ion transport</keyword>
<proteinExistence type="inferred from homology"/>